<dbReference type="Pfam" id="PF00497">
    <property type="entry name" value="SBP_bac_3"/>
    <property type="match status" value="1"/>
</dbReference>
<dbReference type="SUPFAM" id="SSF47384">
    <property type="entry name" value="Homodimeric domain of signal transducing histidine kinase"/>
    <property type="match status" value="1"/>
</dbReference>
<dbReference type="InterPro" id="IPR001610">
    <property type="entry name" value="PAC"/>
</dbReference>
<dbReference type="Pfam" id="PF02518">
    <property type="entry name" value="HATPase_c"/>
    <property type="match status" value="1"/>
</dbReference>
<dbReference type="InterPro" id="IPR003594">
    <property type="entry name" value="HATPase_dom"/>
</dbReference>
<evidence type="ECO:0000256" key="2">
    <source>
        <dbReference type="ARBA" id="ARBA00012438"/>
    </source>
</evidence>
<dbReference type="EMBL" id="FUYC01000013">
    <property type="protein sequence ID" value="SKA90915.1"/>
    <property type="molecule type" value="Genomic_DNA"/>
</dbReference>
<dbReference type="PROSITE" id="PS50113">
    <property type="entry name" value="PAC"/>
    <property type="match status" value="1"/>
</dbReference>
<dbReference type="InterPro" id="IPR000014">
    <property type="entry name" value="PAS"/>
</dbReference>
<evidence type="ECO:0000259" key="9">
    <source>
        <dbReference type="PROSITE" id="PS50113"/>
    </source>
</evidence>
<comment type="catalytic activity">
    <reaction evidence="1">
        <text>ATP + protein L-histidine = ADP + protein N-phospho-L-histidine.</text>
        <dbReference type="EC" id="2.7.13.3"/>
    </reaction>
</comment>
<dbReference type="SUPFAM" id="SSF55785">
    <property type="entry name" value="PYP-like sensor domain (PAS domain)"/>
    <property type="match status" value="1"/>
</dbReference>
<dbReference type="SMART" id="SM00086">
    <property type="entry name" value="PAC"/>
    <property type="match status" value="1"/>
</dbReference>
<dbReference type="CDD" id="cd01007">
    <property type="entry name" value="PBP2_BvgS_HisK_like"/>
    <property type="match status" value="1"/>
</dbReference>
<dbReference type="SUPFAM" id="SSF55874">
    <property type="entry name" value="ATPase domain of HSP90 chaperone/DNA topoisomerase II/histidine kinase"/>
    <property type="match status" value="1"/>
</dbReference>
<evidence type="ECO:0000256" key="4">
    <source>
        <dbReference type="ARBA" id="ARBA00022777"/>
    </source>
</evidence>
<dbReference type="SMART" id="SM00091">
    <property type="entry name" value="PAS"/>
    <property type="match status" value="1"/>
</dbReference>
<organism evidence="10 11">
    <name type="scientific">Paucidesulfovibrio gracilis DSM 16080</name>
    <dbReference type="NCBI Taxonomy" id="1121449"/>
    <lineage>
        <taxon>Bacteria</taxon>
        <taxon>Pseudomonadati</taxon>
        <taxon>Thermodesulfobacteriota</taxon>
        <taxon>Desulfovibrionia</taxon>
        <taxon>Desulfovibrionales</taxon>
        <taxon>Desulfovibrionaceae</taxon>
        <taxon>Paucidesulfovibrio</taxon>
    </lineage>
</organism>
<dbReference type="Proteomes" id="UP000190027">
    <property type="component" value="Unassembled WGS sequence"/>
</dbReference>
<dbReference type="OrthoDB" id="5409807at2"/>
<keyword evidence="5" id="KW-0175">Coiled coil</keyword>
<dbReference type="SMART" id="SM00388">
    <property type="entry name" value="HisKA"/>
    <property type="match status" value="1"/>
</dbReference>
<dbReference type="PROSITE" id="PS50109">
    <property type="entry name" value="HIS_KIN"/>
    <property type="match status" value="1"/>
</dbReference>
<evidence type="ECO:0000259" key="8">
    <source>
        <dbReference type="PROSITE" id="PS50112"/>
    </source>
</evidence>
<dbReference type="InterPro" id="IPR013767">
    <property type="entry name" value="PAS_fold"/>
</dbReference>
<dbReference type="RefSeq" id="WP_078717811.1">
    <property type="nucleotide sequence ID" value="NZ_FUYC01000013.1"/>
</dbReference>
<reference evidence="10 11" key="1">
    <citation type="submission" date="2017-02" db="EMBL/GenBank/DDBJ databases">
        <authorList>
            <person name="Peterson S.W."/>
        </authorList>
    </citation>
    <scope>NUCLEOTIDE SEQUENCE [LARGE SCALE GENOMIC DNA]</scope>
    <source>
        <strain evidence="10 11">DSM 16080</strain>
    </source>
</reference>
<dbReference type="STRING" id="1121449.SAMN02745704_02261"/>
<sequence length="664" mass="75183">MPRIVPRIKVIVFLLSLLLAGLLYVLFLGVQNPAPDYTAQERDWLRLHGDKLEILSGYQAPPNAYTDDKGRYVGLLVDYFREIESNIGVSIRFRMFETWEEMMVYSRENGGFLVVGIAETAERRKHLKFTKPFLKVPYIIVVRDSSNVQTMADLRGKTVCTVSGYAVNEYLEQRYPEISVAGEKDNLAGLRAVASGKYEAMIVNQAYASYLIEEQALTNLRLSGDSGYINYLSAATSRTDDMLFSIVSKAVDHIPEDRHRELFREWVYRGPGYVHLTEQTVNFLWAAFVLVVASGVLFWVLLQSLRATVRRQTVTIRQDYERLKSAEQALREQESQLRNALERLTFHVHNTPLGVIEWDSEGRVKGWSPRAEAIFGWTESEVIGKRNEDWLFTHEQDMDEVRKGIQSLLHGGVSQTMSENRNYAKDGSVLHCRWYNSALRDTQGRLVSVLSLVENITEGKKSEKELIRAKNAAEAASAAKSEFLANMSHEIRTPLNGIQGMLQLLQTTGMSADQEEYVEKAIGSTRRLGQLLADVLHLALLEAGKVSVEHKTFQIRTVFEAIRELYEPTARDRRLHFHVHCDEHIAENVVGDAVRLRQLLMHLVGNAVKFTPVGGRVAVRAEALPSLRKGRLRVLLHVGDNGVGMTDKVLESVVTRLKPTKRCT</sequence>
<feature type="coiled-coil region" evidence="5">
    <location>
        <begin position="316"/>
        <end position="343"/>
    </location>
</feature>
<dbReference type="InterPro" id="IPR001638">
    <property type="entry name" value="Solute-binding_3/MltF_N"/>
</dbReference>
<proteinExistence type="predicted"/>
<keyword evidence="6" id="KW-1133">Transmembrane helix</keyword>
<dbReference type="InterPro" id="IPR003661">
    <property type="entry name" value="HisK_dim/P_dom"/>
</dbReference>
<dbReference type="PANTHER" id="PTHR43047:SF64">
    <property type="entry name" value="HISTIDINE KINASE CONTAINING CHEY-HOMOLOGOUS RECEIVER DOMAIN AND PAS DOMAIN-RELATED"/>
    <property type="match status" value="1"/>
</dbReference>
<dbReference type="AlphaFoldDB" id="A0A1T4XPC3"/>
<dbReference type="SUPFAM" id="SSF53850">
    <property type="entry name" value="Periplasmic binding protein-like II"/>
    <property type="match status" value="1"/>
</dbReference>
<dbReference type="Gene3D" id="3.30.565.10">
    <property type="entry name" value="Histidine kinase-like ATPase, C-terminal domain"/>
    <property type="match status" value="1"/>
</dbReference>
<feature type="transmembrane region" description="Helical" evidence="6">
    <location>
        <begin position="283"/>
        <end position="302"/>
    </location>
</feature>
<evidence type="ECO:0000256" key="5">
    <source>
        <dbReference type="SAM" id="Coils"/>
    </source>
</evidence>
<dbReference type="InterPro" id="IPR036097">
    <property type="entry name" value="HisK_dim/P_sf"/>
</dbReference>
<dbReference type="EC" id="2.7.13.3" evidence="2"/>
<keyword evidence="11" id="KW-1185">Reference proteome</keyword>
<dbReference type="Pfam" id="PF00989">
    <property type="entry name" value="PAS"/>
    <property type="match status" value="1"/>
</dbReference>
<name>A0A1T4XPC3_9BACT</name>
<dbReference type="CDD" id="cd00130">
    <property type="entry name" value="PAS"/>
    <property type="match status" value="1"/>
</dbReference>
<feature type="domain" description="Histidine kinase" evidence="7">
    <location>
        <begin position="486"/>
        <end position="664"/>
    </location>
</feature>
<evidence type="ECO:0000313" key="11">
    <source>
        <dbReference type="Proteomes" id="UP000190027"/>
    </source>
</evidence>
<dbReference type="Pfam" id="PF00512">
    <property type="entry name" value="HisKA"/>
    <property type="match status" value="1"/>
</dbReference>
<dbReference type="PROSITE" id="PS50112">
    <property type="entry name" value="PAS"/>
    <property type="match status" value="1"/>
</dbReference>
<dbReference type="SMART" id="SM00062">
    <property type="entry name" value="PBPb"/>
    <property type="match status" value="1"/>
</dbReference>
<dbReference type="PANTHER" id="PTHR43047">
    <property type="entry name" value="TWO-COMPONENT HISTIDINE PROTEIN KINASE"/>
    <property type="match status" value="1"/>
</dbReference>
<evidence type="ECO:0000256" key="1">
    <source>
        <dbReference type="ARBA" id="ARBA00000085"/>
    </source>
</evidence>
<dbReference type="NCBIfam" id="TIGR00229">
    <property type="entry name" value="sensory_box"/>
    <property type="match status" value="1"/>
</dbReference>
<dbReference type="Gene3D" id="3.30.450.20">
    <property type="entry name" value="PAS domain"/>
    <property type="match status" value="1"/>
</dbReference>
<evidence type="ECO:0000313" key="10">
    <source>
        <dbReference type="EMBL" id="SKA90915.1"/>
    </source>
</evidence>
<dbReference type="InterPro" id="IPR035965">
    <property type="entry name" value="PAS-like_dom_sf"/>
</dbReference>
<dbReference type="Gene3D" id="1.10.287.130">
    <property type="match status" value="1"/>
</dbReference>
<feature type="domain" description="PAC" evidence="9">
    <location>
        <begin position="416"/>
        <end position="468"/>
    </location>
</feature>
<dbReference type="Gene3D" id="3.40.190.10">
    <property type="entry name" value="Periplasmic binding protein-like II"/>
    <property type="match status" value="2"/>
</dbReference>
<dbReference type="GO" id="GO:0000155">
    <property type="term" value="F:phosphorelay sensor kinase activity"/>
    <property type="evidence" value="ECO:0007669"/>
    <property type="project" value="InterPro"/>
</dbReference>
<keyword evidence="6" id="KW-0812">Transmembrane</keyword>
<dbReference type="InterPro" id="IPR000700">
    <property type="entry name" value="PAS-assoc_C"/>
</dbReference>
<accession>A0A1T4XPC3</accession>
<dbReference type="InterPro" id="IPR036890">
    <property type="entry name" value="HATPase_C_sf"/>
</dbReference>
<keyword evidence="3" id="KW-0808">Transferase</keyword>
<feature type="domain" description="PAS" evidence="8">
    <location>
        <begin position="333"/>
        <end position="412"/>
    </location>
</feature>
<evidence type="ECO:0000256" key="3">
    <source>
        <dbReference type="ARBA" id="ARBA00022679"/>
    </source>
</evidence>
<keyword evidence="6" id="KW-0472">Membrane</keyword>
<keyword evidence="4" id="KW-0418">Kinase</keyword>
<protein>
    <recommendedName>
        <fullName evidence="2">histidine kinase</fullName>
        <ecNumber evidence="2">2.7.13.3</ecNumber>
    </recommendedName>
</protein>
<gene>
    <name evidence="10" type="ORF">SAMN02745704_02261</name>
</gene>
<evidence type="ECO:0000259" key="7">
    <source>
        <dbReference type="PROSITE" id="PS50109"/>
    </source>
</evidence>
<evidence type="ECO:0000256" key="6">
    <source>
        <dbReference type="SAM" id="Phobius"/>
    </source>
</evidence>
<dbReference type="InterPro" id="IPR005467">
    <property type="entry name" value="His_kinase_dom"/>
</dbReference>
<dbReference type="GO" id="GO:0006355">
    <property type="term" value="P:regulation of DNA-templated transcription"/>
    <property type="evidence" value="ECO:0007669"/>
    <property type="project" value="InterPro"/>
</dbReference>
<dbReference type="CDD" id="cd00082">
    <property type="entry name" value="HisKA"/>
    <property type="match status" value="1"/>
</dbReference>